<feature type="domain" description="GGDEF" evidence="4">
    <location>
        <begin position="302"/>
        <end position="434"/>
    </location>
</feature>
<evidence type="ECO:0000259" key="4">
    <source>
        <dbReference type="PROSITE" id="PS50887"/>
    </source>
</evidence>
<dbReference type="FunFam" id="3.30.70.270:FF:000001">
    <property type="entry name" value="Diguanylate cyclase domain protein"/>
    <property type="match status" value="1"/>
</dbReference>
<dbReference type="PROSITE" id="PS50113">
    <property type="entry name" value="PAC"/>
    <property type="match status" value="2"/>
</dbReference>
<proteinExistence type="predicted"/>
<dbReference type="InterPro" id="IPR000014">
    <property type="entry name" value="PAS"/>
</dbReference>
<dbReference type="Pfam" id="PF13426">
    <property type="entry name" value="PAS_9"/>
    <property type="match status" value="1"/>
</dbReference>
<evidence type="ECO:0000259" key="1">
    <source>
        <dbReference type="PROSITE" id="PS50112"/>
    </source>
</evidence>
<dbReference type="AlphaFoldDB" id="A0A5J5HNE0"/>
<protein>
    <submittedName>
        <fullName evidence="5">EAL domain-containing protein</fullName>
    </submittedName>
</protein>
<dbReference type="Proteomes" id="UP000326671">
    <property type="component" value="Unassembled WGS sequence"/>
</dbReference>
<dbReference type="EMBL" id="VYKL01000025">
    <property type="protein sequence ID" value="KAA9022013.1"/>
    <property type="molecule type" value="Genomic_DNA"/>
</dbReference>
<dbReference type="InterPro" id="IPR001610">
    <property type="entry name" value="PAC"/>
</dbReference>
<dbReference type="PANTHER" id="PTHR44757:SF2">
    <property type="entry name" value="BIOFILM ARCHITECTURE MAINTENANCE PROTEIN MBAA"/>
    <property type="match status" value="1"/>
</dbReference>
<organism evidence="5 6">
    <name type="scientific">Niallia endozanthoxylica</name>
    <dbReference type="NCBI Taxonomy" id="2036016"/>
    <lineage>
        <taxon>Bacteria</taxon>
        <taxon>Bacillati</taxon>
        <taxon>Bacillota</taxon>
        <taxon>Bacilli</taxon>
        <taxon>Bacillales</taxon>
        <taxon>Bacillaceae</taxon>
        <taxon>Niallia</taxon>
    </lineage>
</organism>
<dbReference type="InterPro" id="IPR000700">
    <property type="entry name" value="PAS-assoc_C"/>
</dbReference>
<name>A0A5J5HNE0_9BACI</name>
<dbReference type="InterPro" id="IPR035965">
    <property type="entry name" value="PAS-like_dom_sf"/>
</dbReference>
<dbReference type="InterPro" id="IPR001633">
    <property type="entry name" value="EAL_dom"/>
</dbReference>
<dbReference type="Gene3D" id="3.30.70.270">
    <property type="match status" value="1"/>
</dbReference>
<dbReference type="PROSITE" id="PS50887">
    <property type="entry name" value="GGDEF"/>
    <property type="match status" value="1"/>
</dbReference>
<comment type="caution">
    <text evidence="5">The sequence shown here is derived from an EMBL/GenBank/DDBJ whole genome shotgun (WGS) entry which is preliminary data.</text>
</comment>
<dbReference type="InterPro" id="IPR043128">
    <property type="entry name" value="Rev_trsase/Diguanyl_cyclase"/>
</dbReference>
<dbReference type="InterPro" id="IPR029787">
    <property type="entry name" value="Nucleotide_cyclase"/>
</dbReference>
<dbReference type="Gene3D" id="3.20.20.450">
    <property type="entry name" value="EAL domain"/>
    <property type="match status" value="1"/>
</dbReference>
<sequence length="697" mass="80863">MIDFNTEINVGKFLLMEIMEHLIDFICMKDGEGNWVRINTFTNNKDLQQLNEMHLSGKKDPELEKRYHDFQCFFDICRKSDEQAWLNAEVTKCEEQVYDYKGELRIFDVIKVPFFHDDGSRNELLVFGKDITNEKKNEIDLARKIKELEDFKFALDESSIVAITDYRGIITYVNNTFCAMSKYSQSELIGKTHRIVNSGYHTKEFFKEMWKTIRKGEIWKGNIKNKAKDGSFYWVKTTIIPFKDKKGIPYQYISIRQDITEQIKVEEQIRHYANHDEVTGLRNRRYFHSELSQWLNENKKNGQLALLFLDLNRFKYINDTLGHSMGDQVLSAVSNRLFTHLQDKADLYRFGGDEFIIVLKNCSIEEVKEFTKEINFLFSDPFQINNERFYLSASIGISTFPKDGEDLESLVKKADSAMYLAKNKGINAVQFYSSKMFENITRTMKLERTLRQAVEEKAFTLHYQPQVDIHSDKIIGVEALIRWEHPTLGNIPPSEFIPLAEDNGLITPMTEWVLETACRQNKTWQESGVSPVRIGVNISPYLFREDLIGMVKRVLHETKLQPDYLELEITESLMQDPEYTIPILKELKSLGVRLSIDDFGTGYSSLAYLVHFPIDSLKIDRSFIEDLKNESAVIVKTIINMATHLDVSVIAEGIETEEQLDFLSNLNCAEGQGYFFSRPVPSNEIVNLLIKQQAIGE</sequence>
<dbReference type="NCBIfam" id="TIGR00229">
    <property type="entry name" value="sensory_box"/>
    <property type="match status" value="1"/>
</dbReference>
<evidence type="ECO:0000259" key="3">
    <source>
        <dbReference type="PROSITE" id="PS50883"/>
    </source>
</evidence>
<feature type="domain" description="PAC" evidence="2">
    <location>
        <begin position="91"/>
        <end position="143"/>
    </location>
</feature>
<dbReference type="InterPro" id="IPR052155">
    <property type="entry name" value="Biofilm_reg_signaling"/>
</dbReference>
<dbReference type="SMART" id="SM00052">
    <property type="entry name" value="EAL"/>
    <property type="match status" value="1"/>
</dbReference>
<reference evidence="5 6" key="1">
    <citation type="submission" date="2019-09" db="EMBL/GenBank/DDBJ databases">
        <title>Whole genome sequences of isolates from the Mars Exploration Rovers.</title>
        <authorList>
            <person name="Seuylemezian A."/>
            <person name="Vaishampayan P."/>
        </authorList>
    </citation>
    <scope>NUCLEOTIDE SEQUENCE [LARGE SCALE GENOMIC DNA]</scope>
    <source>
        <strain evidence="5 6">MER_TA_151</strain>
    </source>
</reference>
<dbReference type="InterPro" id="IPR000160">
    <property type="entry name" value="GGDEF_dom"/>
</dbReference>
<dbReference type="SUPFAM" id="SSF141868">
    <property type="entry name" value="EAL domain-like"/>
    <property type="match status" value="1"/>
</dbReference>
<keyword evidence="6" id="KW-1185">Reference proteome</keyword>
<feature type="domain" description="PAS" evidence="1">
    <location>
        <begin position="147"/>
        <end position="192"/>
    </location>
</feature>
<dbReference type="Pfam" id="PF00563">
    <property type="entry name" value="EAL"/>
    <property type="match status" value="1"/>
</dbReference>
<dbReference type="PANTHER" id="PTHR44757">
    <property type="entry name" value="DIGUANYLATE CYCLASE DGCP"/>
    <property type="match status" value="1"/>
</dbReference>
<feature type="domain" description="EAL" evidence="3">
    <location>
        <begin position="443"/>
        <end position="693"/>
    </location>
</feature>
<dbReference type="RefSeq" id="WP_150441008.1">
    <property type="nucleotide sequence ID" value="NZ_VYKL01000025.1"/>
</dbReference>
<dbReference type="CDD" id="cd01948">
    <property type="entry name" value="EAL"/>
    <property type="match status" value="1"/>
</dbReference>
<dbReference type="PROSITE" id="PS50112">
    <property type="entry name" value="PAS"/>
    <property type="match status" value="1"/>
</dbReference>
<dbReference type="CDD" id="cd01949">
    <property type="entry name" value="GGDEF"/>
    <property type="match status" value="1"/>
</dbReference>
<dbReference type="SUPFAM" id="SSF55073">
    <property type="entry name" value="Nucleotide cyclase"/>
    <property type="match status" value="1"/>
</dbReference>
<dbReference type="Gene3D" id="3.30.450.20">
    <property type="entry name" value="PAS domain"/>
    <property type="match status" value="2"/>
</dbReference>
<evidence type="ECO:0000259" key="2">
    <source>
        <dbReference type="PROSITE" id="PS50113"/>
    </source>
</evidence>
<evidence type="ECO:0000313" key="5">
    <source>
        <dbReference type="EMBL" id="KAA9022013.1"/>
    </source>
</evidence>
<dbReference type="OrthoDB" id="9759607at2"/>
<dbReference type="NCBIfam" id="TIGR00254">
    <property type="entry name" value="GGDEF"/>
    <property type="match status" value="1"/>
</dbReference>
<dbReference type="FunFam" id="3.20.20.450:FF:000001">
    <property type="entry name" value="Cyclic di-GMP phosphodiesterase yahA"/>
    <property type="match status" value="1"/>
</dbReference>
<feature type="domain" description="PAC" evidence="2">
    <location>
        <begin position="217"/>
        <end position="271"/>
    </location>
</feature>
<gene>
    <name evidence="5" type="ORF">F4V44_15915</name>
</gene>
<dbReference type="SMART" id="SM00086">
    <property type="entry name" value="PAC"/>
    <property type="match status" value="2"/>
</dbReference>
<dbReference type="InterPro" id="IPR035919">
    <property type="entry name" value="EAL_sf"/>
</dbReference>
<dbReference type="Pfam" id="PF00990">
    <property type="entry name" value="GGDEF"/>
    <property type="match status" value="1"/>
</dbReference>
<dbReference type="PROSITE" id="PS50883">
    <property type="entry name" value="EAL"/>
    <property type="match status" value="1"/>
</dbReference>
<dbReference type="SMART" id="SM00267">
    <property type="entry name" value="GGDEF"/>
    <property type="match status" value="1"/>
</dbReference>
<dbReference type="SUPFAM" id="SSF55785">
    <property type="entry name" value="PYP-like sensor domain (PAS domain)"/>
    <property type="match status" value="1"/>
</dbReference>
<accession>A0A5J5HNE0</accession>
<evidence type="ECO:0000313" key="6">
    <source>
        <dbReference type="Proteomes" id="UP000326671"/>
    </source>
</evidence>
<dbReference type="CDD" id="cd00130">
    <property type="entry name" value="PAS"/>
    <property type="match status" value="1"/>
</dbReference>